<comment type="caution">
    <text evidence="1">The sequence shown here is derived from an EMBL/GenBank/DDBJ whole genome shotgun (WGS) entry which is preliminary data.</text>
</comment>
<dbReference type="Proteomes" id="UP001430377">
    <property type="component" value="Unassembled WGS sequence"/>
</dbReference>
<accession>A0AAW4PUY6</accession>
<dbReference type="AlphaFoldDB" id="A0AAW4PUY6"/>
<dbReference type="RefSeq" id="WP_220619388.1">
    <property type="nucleotide sequence ID" value="NZ_RKLR01000006.1"/>
</dbReference>
<proteinExistence type="predicted"/>
<keyword evidence="2" id="KW-1185">Reference proteome</keyword>
<organism evidence="1 2">
    <name type="scientific">Haloarcula rubra</name>
    <dbReference type="NCBI Taxonomy" id="2487747"/>
    <lineage>
        <taxon>Archaea</taxon>
        <taxon>Methanobacteriati</taxon>
        <taxon>Methanobacteriota</taxon>
        <taxon>Stenosarchaea group</taxon>
        <taxon>Halobacteria</taxon>
        <taxon>Halobacteriales</taxon>
        <taxon>Haloarculaceae</taxon>
        <taxon>Haloarcula</taxon>
    </lineage>
</organism>
<sequence>MNKIQTQDEKSTTTEKFYMPAVTLPPHLDRIEDVVSDVFDFHGVVLIPDSYNK</sequence>
<name>A0AAW4PUY6_9EURY</name>
<reference evidence="1 2" key="1">
    <citation type="submission" date="2021-06" db="EMBL/GenBank/DDBJ databases">
        <title>Halomicroarcula sp. a new haloarchaeum isolated from saline soil.</title>
        <authorList>
            <person name="Duran-Viseras A."/>
            <person name="Sanchez-Porro C."/>
            <person name="Ventosa A."/>
        </authorList>
    </citation>
    <scope>NUCLEOTIDE SEQUENCE [LARGE SCALE GENOMIC DNA]</scope>
    <source>
        <strain evidence="1 2">F13</strain>
    </source>
</reference>
<gene>
    <name evidence="1" type="ORF">EGH21_15510</name>
</gene>
<dbReference type="EMBL" id="RKLR01000006">
    <property type="protein sequence ID" value="MBX0324436.1"/>
    <property type="molecule type" value="Genomic_DNA"/>
</dbReference>
<evidence type="ECO:0000313" key="2">
    <source>
        <dbReference type="Proteomes" id="UP001430377"/>
    </source>
</evidence>
<evidence type="ECO:0000313" key="1">
    <source>
        <dbReference type="EMBL" id="MBX0324436.1"/>
    </source>
</evidence>
<protein>
    <submittedName>
        <fullName evidence="1">Uncharacterized protein</fullName>
    </submittedName>
</protein>